<evidence type="ECO:0000259" key="2">
    <source>
        <dbReference type="Pfam" id="PF07530"/>
    </source>
</evidence>
<dbReference type="AlphaFoldDB" id="A0A8K0P7K9"/>
<feature type="compositionally biased region" description="Low complexity" evidence="1">
    <location>
        <begin position="143"/>
        <end position="161"/>
    </location>
</feature>
<feature type="compositionally biased region" description="Pro residues" evidence="1">
    <location>
        <begin position="119"/>
        <end position="129"/>
    </location>
</feature>
<feature type="compositionally biased region" description="Polar residues" evidence="1">
    <location>
        <begin position="75"/>
        <end position="99"/>
    </location>
</feature>
<evidence type="ECO:0000313" key="3">
    <source>
        <dbReference type="EMBL" id="KAG8236092.1"/>
    </source>
</evidence>
<reference evidence="3" key="2">
    <citation type="submission" date="2017-10" db="EMBL/GenBank/DDBJ databases">
        <title>Ladona fulva Genome sequencing and assembly.</title>
        <authorList>
            <person name="Murali S."/>
            <person name="Richards S."/>
            <person name="Bandaranaike D."/>
            <person name="Bellair M."/>
            <person name="Blankenburg K."/>
            <person name="Chao H."/>
            <person name="Dinh H."/>
            <person name="Doddapaneni H."/>
            <person name="Dugan-Rocha S."/>
            <person name="Elkadiri S."/>
            <person name="Gnanaolivu R."/>
            <person name="Hernandez B."/>
            <person name="Skinner E."/>
            <person name="Javaid M."/>
            <person name="Lee S."/>
            <person name="Li M."/>
            <person name="Ming W."/>
            <person name="Munidasa M."/>
            <person name="Muniz J."/>
            <person name="Nguyen L."/>
            <person name="Hughes D."/>
            <person name="Osuji N."/>
            <person name="Pu L.-L."/>
            <person name="Puazo M."/>
            <person name="Qu C."/>
            <person name="Quiroz J."/>
            <person name="Raj R."/>
            <person name="Weissenberger G."/>
            <person name="Xin Y."/>
            <person name="Zou X."/>
            <person name="Han Y."/>
            <person name="Worley K."/>
            <person name="Muzny D."/>
            <person name="Gibbs R."/>
        </authorList>
    </citation>
    <scope>NUCLEOTIDE SEQUENCE</scope>
    <source>
        <strain evidence="3">Sampled in the wild</strain>
    </source>
</reference>
<accession>A0A8K0P7K9</accession>
<dbReference type="EMBL" id="KZ308989">
    <property type="protein sequence ID" value="KAG8236092.1"/>
    <property type="molecule type" value="Genomic_DNA"/>
</dbReference>
<dbReference type="Proteomes" id="UP000792457">
    <property type="component" value="Unassembled WGS sequence"/>
</dbReference>
<keyword evidence="4" id="KW-1185">Reference proteome</keyword>
<reference evidence="3" key="1">
    <citation type="submission" date="2013-04" db="EMBL/GenBank/DDBJ databases">
        <authorList>
            <person name="Qu J."/>
            <person name="Murali S.C."/>
            <person name="Bandaranaike D."/>
            <person name="Bellair M."/>
            <person name="Blankenburg K."/>
            <person name="Chao H."/>
            <person name="Dinh H."/>
            <person name="Doddapaneni H."/>
            <person name="Downs B."/>
            <person name="Dugan-Rocha S."/>
            <person name="Elkadiri S."/>
            <person name="Gnanaolivu R.D."/>
            <person name="Hernandez B."/>
            <person name="Javaid M."/>
            <person name="Jayaseelan J.C."/>
            <person name="Lee S."/>
            <person name="Li M."/>
            <person name="Ming W."/>
            <person name="Munidasa M."/>
            <person name="Muniz J."/>
            <person name="Nguyen L."/>
            <person name="Ongeri F."/>
            <person name="Osuji N."/>
            <person name="Pu L.-L."/>
            <person name="Puazo M."/>
            <person name="Qu C."/>
            <person name="Quiroz J."/>
            <person name="Raj R."/>
            <person name="Weissenberger G."/>
            <person name="Xin Y."/>
            <person name="Zou X."/>
            <person name="Han Y."/>
            <person name="Richards S."/>
            <person name="Worley K."/>
            <person name="Muzny D."/>
            <person name="Gibbs R."/>
        </authorList>
    </citation>
    <scope>NUCLEOTIDE SEQUENCE</scope>
    <source>
        <strain evidence="3">Sampled in the wild</strain>
    </source>
</reference>
<dbReference type="OrthoDB" id="10035396at2759"/>
<proteinExistence type="predicted"/>
<protein>
    <recommendedName>
        <fullName evidence="2">Pre-C2HC domain-containing protein</fullName>
    </recommendedName>
</protein>
<dbReference type="Pfam" id="PF07530">
    <property type="entry name" value="PRE_C2HC"/>
    <property type="match status" value="1"/>
</dbReference>
<dbReference type="InterPro" id="IPR006579">
    <property type="entry name" value="Pre_C2HC_dom"/>
</dbReference>
<sequence>MDIGDPPTAAVQPTAECQQQNLVALYMSNSPVHAAHNFSANLIGLRNLLSDSEWRSIINAVSGSHINSGERPISTDVNSASGGTNAEFSRNANEITSQKRAPEDDGFTVVQHNRKRPHPTPQFPSPPPIRTKNRFDPIQNSYLPDSTPSTTTTSLPKAPAPTKIKIPSIKIKHTSTWPQLLAQLKRNLTFPPTSQMAGASLILLQCHTVDDFLKCKGLLSSENIEYYTYQIPTMRSQHYVIRDLPASTEIAAIKEDLVEQGFTIQDVQQIFTTKPLQPQPTSPKTDQPPTKRPCPLFKISFPHSTQKEDILNIKTVLGLKIRISDYITPKLPIQCTKCQQLGHTRNYCNFNPNCVKCSGPHLTSECRKETTDKPQCYLCKEPHTANYRGCAVYLRAKPK</sequence>
<feature type="region of interest" description="Disordered" evidence="1">
    <location>
        <begin position="72"/>
        <end position="161"/>
    </location>
</feature>
<feature type="domain" description="Pre-C2HC" evidence="2">
    <location>
        <begin position="252"/>
        <end position="323"/>
    </location>
</feature>
<comment type="caution">
    <text evidence="3">The sequence shown here is derived from an EMBL/GenBank/DDBJ whole genome shotgun (WGS) entry which is preliminary data.</text>
</comment>
<evidence type="ECO:0000313" key="4">
    <source>
        <dbReference type="Proteomes" id="UP000792457"/>
    </source>
</evidence>
<evidence type="ECO:0000256" key="1">
    <source>
        <dbReference type="SAM" id="MobiDB-lite"/>
    </source>
</evidence>
<feature type="region of interest" description="Disordered" evidence="1">
    <location>
        <begin position="273"/>
        <end position="292"/>
    </location>
</feature>
<name>A0A8K0P7K9_LADFU</name>
<organism evidence="3 4">
    <name type="scientific">Ladona fulva</name>
    <name type="common">Scarce chaser dragonfly</name>
    <name type="synonym">Libellula fulva</name>
    <dbReference type="NCBI Taxonomy" id="123851"/>
    <lineage>
        <taxon>Eukaryota</taxon>
        <taxon>Metazoa</taxon>
        <taxon>Ecdysozoa</taxon>
        <taxon>Arthropoda</taxon>
        <taxon>Hexapoda</taxon>
        <taxon>Insecta</taxon>
        <taxon>Pterygota</taxon>
        <taxon>Palaeoptera</taxon>
        <taxon>Odonata</taxon>
        <taxon>Epiprocta</taxon>
        <taxon>Anisoptera</taxon>
        <taxon>Libelluloidea</taxon>
        <taxon>Libellulidae</taxon>
        <taxon>Ladona</taxon>
    </lineage>
</organism>
<gene>
    <name evidence="3" type="ORF">J437_LFUL016143</name>
</gene>